<gene>
    <name evidence="3" type="primary">LOC107274441</name>
</gene>
<dbReference type="Proteomes" id="UP000694920">
    <property type="component" value="Unplaced"/>
</dbReference>
<evidence type="ECO:0000313" key="3">
    <source>
        <dbReference type="RefSeq" id="XP_015609077.1"/>
    </source>
</evidence>
<dbReference type="KEGG" id="ccin:107274441"/>
<keyword evidence="2" id="KW-1185">Reference proteome</keyword>
<protein>
    <submittedName>
        <fullName evidence="3">Uncharacterized protein LOC107274441 isoform X1</fullName>
    </submittedName>
</protein>
<proteinExistence type="predicted"/>
<feature type="compositionally biased region" description="Basic residues" evidence="1">
    <location>
        <begin position="287"/>
        <end position="308"/>
    </location>
</feature>
<feature type="region of interest" description="Disordered" evidence="1">
    <location>
        <begin position="268"/>
        <end position="339"/>
    </location>
</feature>
<accession>A0AAJ7CF66</accession>
<dbReference type="RefSeq" id="XP_015609077.1">
    <property type="nucleotide sequence ID" value="XM_015753591.2"/>
</dbReference>
<name>A0AAJ7CF66_CEPCN</name>
<feature type="compositionally biased region" description="Gly residues" evidence="1">
    <location>
        <begin position="311"/>
        <end position="323"/>
    </location>
</feature>
<sequence length="339" mass="38342">MIFELLVAGAFALATLRRYSLAQTATLTSLAFFLSSSLSAVSGAPTYGLHTADTESIVMEPWVQPCGTPVVAALKKSPQRHSVHRALKRVRTQLRGAYNHFQKDLKEVHDVYSEVYKELKKQYMMSWLPKEQFKWYHKEIWCLEKGKKAELALPKLHDALQRFAITFYHLKSFNLKSNVNTELIMSRRNKIIDGMCNEVLRMLCEVESAILNLGLQLPSQHKSSVVTENPSWAREGDDTTLLIQDWGVIRLYQAFLTDWTRAFRDATATGPGTCDPKKLKPINGRPKNPRRGPAKGRRIPKGRKRPFAGKRLGGLGKGGSGRGEGIRKKIKKNRARNMP</sequence>
<reference evidence="3" key="1">
    <citation type="submission" date="2025-08" db="UniProtKB">
        <authorList>
            <consortium name="RefSeq"/>
        </authorList>
    </citation>
    <scope>IDENTIFICATION</scope>
</reference>
<dbReference type="AlphaFoldDB" id="A0AAJ7CF66"/>
<evidence type="ECO:0000313" key="2">
    <source>
        <dbReference type="Proteomes" id="UP000694920"/>
    </source>
</evidence>
<feature type="compositionally biased region" description="Basic residues" evidence="1">
    <location>
        <begin position="328"/>
        <end position="339"/>
    </location>
</feature>
<evidence type="ECO:0000256" key="1">
    <source>
        <dbReference type="SAM" id="MobiDB-lite"/>
    </source>
</evidence>
<dbReference type="GeneID" id="107274441"/>
<organism evidence="2 3">
    <name type="scientific">Cephus cinctus</name>
    <name type="common">Wheat stem sawfly</name>
    <dbReference type="NCBI Taxonomy" id="211228"/>
    <lineage>
        <taxon>Eukaryota</taxon>
        <taxon>Metazoa</taxon>
        <taxon>Ecdysozoa</taxon>
        <taxon>Arthropoda</taxon>
        <taxon>Hexapoda</taxon>
        <taxon>Insecta</taxon>
        <taxon>Pterygota</taxon>
        <taxon>Neoptera</taxon>
        <taxon>Endopterygota</taxon>
        <taxon>Hymenoptera</taxon>
        <taxon>Cephoidea</taxon>
        <taxon>Cephidae</taxon>
        <taxon>Cephus</taxon>
    </lineage>
</organism>